<dbReference type="AlphaFoldDB" id="A0A7Y8K8Y1"/>
<dbReference type="CDD" id="cd06529">
    <property type="entry name" value="S24_LexA-like"/>
    <property type="match status" value="1"/>
</dbReference>
<organism evidence="9 10">
    <name type="scientific">Pseudomonas yamanorum</name>
    <dbReference type="NCBI Taxonomy" id="515393"/>
    <lineage>
        <taxon>Bacteria</taxon>
        <taxon>Pseudomonadati</taxon>
        <taxon>Pseudomonadota</taxon>
        <taxon>Gammaproteobacteria</taxon>
        <taxon>Pseudomonadales</taxon>
        <taxon>Pseudomonadaceae</taxon>
        <taxon>Pseudomonas</taxon>
    </lineage>
</organism>
<evidence type="ECO:0000259" key="8">
    <source>
        <dbReference type="Pfam" id="PF00717"/>
    </source>
</evidence>
<dbReference type="GO" id="GO:0009432">
    <property type="term" value="P:SOS response"/>
    <property type="evidence" value="ECO:0007669"/>
    <property type="project" value="UniProtKB-KW"/>
</dbReference>
<dbReference type="InterPro" id="IPR039418">
    <property type="entry name" value="LexA-like"/>
</dbReference>
<evidence type="ECO:0000256" key="6">
    <source>
        <dbReference type="ARBA" id="ARBA00023236"/>
    </source>
</evidence>
<dbReference type="PANTHER" id="PTHR33516:SF2">
    <property type="entry name" value="LEXA REPRESSOR-RELATED"/>
    <property type="match status" value="1"/>
</dbReference>
<accession>A0A7Y8K8Y1</accession>
<dbReference type="InterPro" id="IPR015927">
    <property type="entry name" value="Peptidase_S24_S26A/B/C"/>
</dbReference>
<gene>
    <name evidence="9" type="ORF">HX828_33255</name>
</gene>
<evidence type="ECO:0000256" key="7">
    <source>
        <dbReference type="RuleBase" id="RU003991"/>
    </source>
</evidence>
<evidence type="ECO:0000313" key="10">
    <source>
        <dbReference type="Proteomes" id="UP000537188"/>
    </source>
</evidence>
<keyword evidence="6" id="KW-0742">SOS response</keyword>
<dbReference type="RefSeq" id="WP_305729582.1">
    <property type="nucleotide sequence ID" value="NZ_JACARF010000168.1"/>
</dbReference>
<comment type="caution">
    <text evidence="9">The sequence shown here is derived from an EMBL/GenBank/DDBJ whole genome shotgun (WGS) entry which is preliminary data.</text>
</comment>
<feature type="non-terminal residue" evidence="9">
    <location>
        <position position="1"/>
    </location>
</feature>
<keyword evidence="4 7" id="KW-0068">Autocatalytic cleavage</keyword>
<name>A0A7Y8K8Y1_9PSED</name>
<evidence type="ECO:0000256" key="3">
    <source>
        <dbReference type="ARBA" id="ARBA00022801"/>
    </source>
</evidence>
<dbReference type="InterPro" id="IPR006197">
    <property type="entry name" value="Peptidase_S24_LexA"/>
</dbReference>
<dbReference type="GO" id="GO:0006355">
    <property type="term" value="P:regulation of DNA-templated transcription"/>
    <property type="evidence" value="ECO:0007669"/>
    <property type="project" value="InterPro"/>
</dbReference>
<dbReference type="GO" id="GO:0003677">
    <property type="term" value="F:DNA binding"/>
    <property type="evidence" value="ECO:0007669"/>
    <property type="project" value="InterPro"/>
</dbReference>
<dbReference type="EMBL" id="JACARF010000168">
    <property type="protein sequence ID" value="NWE80441.1"/>
    <property type="molecule type" value="Genomic_DNA"/>
</dbReference>
<keyword evidence="3 7" id="KW-0378">Hydrolase</keyword>
<dbReference type="PRINTS" id="PR00726">
    <property type="entry name" value="LEXASERPTASE"/>
</dbReference>
<dbReference type="InterPro" id="IPR036286">
    <property type="entry name" value="LexA/Signal_pep-like_sf"/>
</dbReference>
<dbReference type="Gene3D" id="2.10.109.10">
    <property type="entry name" value="Umud Fragment, subunit A"/>
    <property type="match status" value="1"/>
</dbReference>
<protein>
    <submittedName>
        <fullName evidence="9">Repressor LexA</fullName>
    </submittedName>
</protein>
<evidence type="ECO:0000256" key="5">
    <source>
        <dbReference type="ARBA" id="ARBA00023204"/>
    </source>
</evidence>
<evidence type="ECO:0000256" key="2">
    <source>
        <dbReference type="ARBA" id="ARBA00022763"/>
    </source>
</evidence>
<dbReference type="Proteomes" id="UP000537188">
    <property type="component" value="Unassembled WGS sequence"/>
</dbReference>
<dbReference type="SUPFAM" id="SSF51306">
    <property type="entry name" value="LexA/Signal peptidase"/>
    <property type="match status" value="1"/>
</dbReference>
<evidence type="ECO:0000256" key="4">
    <source>
        <dbReference type="ARBA" id="ARBA00022813"/>
    </source>
</evidence>
<dbReference type="Pfam" id="PF00717">
    <property type="entry name" value="Peptidase_S24"/>
    <property type="match status" value="1"/>
</dbReference>
<comment type="similarity">
    <text evidence="1 7">Belongs to the peptidase S24 family.</text>
</comment>
<dbReference type="GO" id="GO:0006281">
    <property type="term" value="P:DNA repair"/>
    <property type="evidence" value="ECO:0007669"/>
    <property type="project" value="UniProtKB-KW"/>
</dbReference>
<feature type="domain" description="Peptidase S24/S26A/S26B/S26C" evidence="8">
    <location>
        <begin position="5"/>
        <end position="89"/>
    </location>
</feature>
<dbReference type="PANTHER" id="PTHR33516">
    <property type="entry name" value="LEXA REPRESSOR"/>
    <property type="match status" value="1"/>
</dbReference>
<proteinExistence type="inferred from homology"/>
<keyword evidence="2" id="KW-0227">DNA damage</keyword>
<evidence type="ECO:0000313" key="9">
    <source>
        <dbReference type="EMBL" id="NWE80441.1"/>
    </source>
</evidence>
<reference evidence="9 10" key="1">
    <citation type="submission" date="2020-04" db="EMBL/GenBank/DDBJ databases">
        <title>Molecular characterization of pseudomonads from Agaricus bisporus reveal novel blotch 2 pathogens in Western Europe.</title>
        <authorList>
            <person name="Taparia T."/>
            <person name="Krijger M."/>
            <person name="Haynes E."/>
            <person name="Elpinstone J.G."/>
            <person name="Noble R."/>
            <person name="Van Der Wolf J."/>
        </authorList>
    </citation>
    <scope>NUCLEOTIDE SEQUENCE [LARGE SCALE GENOMIC DNA]</scope>
    <source>
        <strain evidence="9 10">IPO3781</strain>
    </source>
</reference>
<evidence type="ECO:0000256" key="1">
    <source>
        <dbReference type="ARBA" id="ARBA00007484"/>
    </source>
</evidence>
<dbReference type="GO" id="GO:0016787">
    <property type="term" value="F:hydrolase activity"/>
    <property type="evidence" value="ECO:0007669"/>
    <property type="project" value="UniProtKB-KW"/>
</dbReference>
<dbReference type="InterPro" id="IPR050077">
    <property type="entry name" value="LexA_repressor"/>
</dbReference>
<keyword evidence="5" id="KW-0234">DNA repair</keyword>
<sequence>LFSRAPDYLLQVQGDSMIGDGILDGDLVAVRRTGEVRNGQIVVARLEGEVTIKRFERTATGIRLLPRNPAYEPIVVDPEHQELSIEGVFCGLVRPA</sequence>